<evidence type="ECO:0000256" key="1">
    <source>
        <dbReference type="ARBA" id="ARBA00004123"/>
    </source>
</evidence>
<dbReference type="OMA" id="GINAEMM"/>
<keyword evidence="10" id="KW-1185">Reference proteome</keyword>
<comment type="similarity">
    <text evidence="2 7">Belongs to the SLU7 family.</text>
</comment>
<dbReference type="AlphaFoldDB" id="D8LZR5"/>
<dbReference type="OrthoDB" id="249612at2759"/>
<accession>D8LZR5</accession>
<reference evidence="9" key="1">
    <citation type="submission" date="2010-02" db="EMBL/GenBank/DDBJ databases">
        <title>Sequencing and annotation of the Blastocystis hominis genome.</title>
        <authorList>
            <person name="Wincker P."/>
        </authorList>
    </citation>
    <scope>NUCLEOTIDE SEQUENCE</scope>
    <source>
        <strain evidence="9">Singapore isolate B</strain>
    </source>
</reference>
<dbReference type="Proteomes" id="UP000008312">
    <property type="component" value="Unassembled WGS sequence"/>
</dbReference>
<dbReference type="GO" id="GO:0005681">
    <property type="term" value="C:spliceosomal complex"/>
    <property type="evidence" value="ECO:0007669"/>
    <property type="project" value="UniProtKB-UniRule"/>
</dbReference>
<organism evidence="9">
    <name type="scientific">Blastocystis hominis</name>
    <dbReference type="NCBI Taxonomy" id="12968"/>
    <lineage>
        <taxon>Eukaryota</taxon>
        <taxon>Sar</taxon>
        <taxon>Stramenopiles</taxon>
        <taxon>Bigyra</taxon>
        <taxon>Opalozoa</taxon>
        <taxon>Opalinata</taxon>
        <taxon>Blastocystidae</taxon>
        <taxon>Blastocystis</taxon>
    </lineage>
</organism>
<dbReference type="GO" id="GO:0000398">
    <property type="term" value="P:mRNA splicing, via spliceosome"/>
    <property type="evidence" value="ECO:0007669"/>
    <property type="project" value="UniProtKB-UniRule"/>
</dbReference>
<evidence type="ECO:0000313" key="10">
    <source>
        <dbReference type="Proteomes" id="UP000008312"/>
    </source>
</evidence>
<dbReference type="GO" id="GO:0030628">
    <property type="term" value="F:pre-mRNA 3'-splice site binding"/>
    <property type="evidence" value="ECO:0007669"/>
    <property type="project" value="UniProtKB-UniRule"/>
</dbReference>
<evidence type="ECO:0000259" key="8">
    <source>
        <dbReference type="Pfam" id="PF11708"/>
    </source>
</evidence>
<dbReference type="Pfam" id="PF11708">
    <property type="entry name" value="Slu7"/>
    <property type="match status" value="1"/>
</dbReference>
<keyword evidence="4 7" id="KW-0747">Spliceosome</keyword>
<gene>
    <name evidence="9" type="ORF">GSBLH_T00001488001</name>
</gene>
<evidence type="ECO:0000313" key="9">
    <source>
        <dbReference type="EMBL" id="CBK21304.2"/>
    </source>
</evidence>
<dbReference type="EMBL" id="FN668641">
    <property type="protein sequence ID" value="CBK21304.2"/>
    <property type="molecule type" value="Genomic_DNA"/>
</dbReference>
<keyword evidence="6 7" id="KW-0539">Nucleus</keyword>
<dbReference type="InterPro" id="IPR021715">
    <property type="entry name" value="Slu7_dom"/>
</dbReference>
<keyword evidence="3 7" id="KW-0507">mRNA processing</keyword>
<comment type="function">
    <text evidence="7">Involved in pre-mRNA splicing.</text>
</comment>
<proteinExistence type="inferred from homology"/>
<dbReference type="InterPro" id="IPR039974">
    <property type="entry name" value="Splicing_factor_SLU7"/>
</dbReference>
<evidence type="ECO:0000256" key="3">
    <source>
        <dbReference type="ARBA" id="ARBA00022664"/>
    </source>
</evidence>
<comment type="subcellular location">
    <subcellularLocation>
        <location evidence="1 7">Nucleus</location>
    </subcellularLocation>
</comment>
<dbReference type="PANTHER" id="PTHR12942">
    <property type="entry name" value="STEP II SPLICING FACTOR SLU7"/>
    <property type="match status" value="1"/>
</dbReference>
<comment type="subunit">
    <text evidence="7">Associated with the spliceosome.</text>
</comment>
<dbReference type="InParanoid" id="D8LZR5"/>
<evidence type="ECO:0000256" key="7">
    <source>
        <dbReference type="RuleBase" id="RU367071"/>
    </source>
</evidence>
<dbReference type="PANTHER" id="PTHR12942:SF2">
    <property type="entry name" value="PRE-MRNA-SPLICING FACTOR SLU7"/>
    <property type="match status" value="1"/>
</dbReference>
<feature type="domain" description="Pre-mRNA-splicing factor SLU7" evidence="8">
    <location>
        <begin position="1"/>
        <end position="180"/>
    </location>
</feature>
<evidence type="ECO:0000256" key="2">
    <source>
        <dbReference type="ARBA" id="ARBA00007203"/>
    </source>
</evidence>
<dbReference type="GeneID" id="24918738"/>
<evidence type="ECO:0000256" key="5">
    <source>
        <dbReference type="ARBA" id="ARBA00023187"/>
    </source>
</evidence>
<protein>
    <recommendedName>
        <fullName evidence="7">Pre-mRNA-splicing factor SLU7</fullName>
    </recommendedName>
</protein>
<evidence type="ECO:0000256" key="6">
    <source>
        <dbReference type="ARBA" id="ARBA00023242"/>
    </source>
</evidence>
<sequence length="208" mass="24369">MRIREDTAHYLLHLDDDAAYYGPFPFFSFSLPDPRTRSMRGGQAEFAQKRSDYAGESFVRASSEVQDFRRTQQFAWEASQKGSSVHVEAQPTATALLQRQVEERKRELEEMRRKKLEMRYGINAEMMKKSEKNQPEVRDDENYVEYDRQGKVVRGLPQAIPKSKYEEDLFPGNHSSVWGSWYNREEEKWGYACCHQCVKNAYCLADQA</sequence>
<dbReference type="RefSeq" id="XP_012895352.1">
    <property type="nucleotide sequence ID" value="XM_013039898.1"/>
</dbReference>
<name>D8LZR5_BLAHO</name>
<evidence type="ECO:0000256" key="4">
    <source>
        <dbReference type="ARBA" id="ARBA00022728"/>
    </source>
</evidence>
<keyword evidence="5 7" id="KW-0508">mRNA splicing</keyword>